<proteinExistence type="predicted"/>
<sequence>MWFGCIFVLFKHSQQYYKMFMFCVVSQYSGHTVTISLCITCLKWCPSRFVIHVSCTWEVLFSSLSSSISCPDCSYL</sequence>
<organism evidence="1 2">
    <name type="scientific">Cryptotermes secundus</name>
    <dbReference type="NCBI Taxonomy" id="105785"/>
    <lineage>
        <taxon>Eukaryota</taxon>
        <taxon>Metazoa</taxon>
        <taxon>Ecdysozoa</taxon>
        <taxon>Arthropoda</taxon>
        <taxon>Hexapoda</taxon>
        <taxon>Insecta</taxon>
        <taxon>Pterygota</taxon>
        <taxon>Neoptera</taxon>
        <taxon>Polyneoptera</taxon>
        <taxon>Dictyoptera</taxon>
        <taxon>Blattodea</taxon>
        <taxon>Blattoidea</taxon>
        <taxon>Termitoidae</taxon>
        <taxon>Kalotermitidae</taxon>
        <taxon>Cryptotermitinae</taxon>
        <taxon>Cryptotermes</taxon>
    </lineage>
</organism>
<gene>
    <name evidence="1" type="ORF">B7P43_G01195</name>
</gene>
<keyword evidence="2" id="KW-1185">Reference proteome</keyword>
<name>A0A2J7PT93_9NEOP</name>
<comment type="caution">
    <text evidence="1">The sequence shown here is derived from an EMBL/GenBank/DDBJ whole genome shotgun (WGS) entry which is preliminary data.</text>
</comment>
<accession>A0A2J7PT93</accession>
<evidence type="ECO:0000313" key="1">
    <source>
        <dbReference type="EMBL" id="PNF19546.1"/>
    </source>
</evidence>
<protein>
    <submittedName>
        <fullName evidence="1">Uncharacterized protein</fullName>
    </submittedName>
</protein>
<evidence type="ECO:0000313" key="2">
    <source>
        <dbReference type="Proteomes" id="UP000235965"/>
    </source>
</evidence>
<dbReference type="Proteomes" id="UP000235965">
    <property type="component" value="Unassembled WGS sequence"/>
</dbReference>
<dbReference type="EMBL" id="NEVH01021918">
    <property type="protein sequence ID" value="PNF19546.1"/>
    <property type="molecule type" value="Genomic_DNA"/>
</dbReference>
<dbReference type="AlphaFoldDB" id="A0A2J7PT93"/>
<reference evidence="1 2" key="1">
    <citation type="submission" date="2017-12" db="EMBL/GenBank/DDBJ databases">
        <title>Hemimetabolous genomes reveal molecular basis of termite eusociality.</title>
        <authorList>
            <person name="Harrison M.C."/>
            <person name="Jongepier E."/>
            <person name="Robertson H.M."/>
            <person name="Arning N."/>
            <person name="Bitard-Feildel T."/>
            <person name="Chao H."/>
            <person name="Childers C.P."/>
            <person name="Dinh H."/>
            <person name="Doddapaneni H."/>
            <person name="Dugan S."/>
            <person name="Gowin J."/>
            <person name="Greiner C."/>
            <person name="Han Y."/>
            <person name="Hu H."/>
            <person name="Hughes D.S.T."/>
            <person name="Huylmans A.-K."/>
            <person name="Kemena C."/>
            <person name="Kremer L.P.M."/>
            <person name="Lee S.L."/>
            <person name="Lopez-Ezquerra A."/>
            <person name="Mallet L."/>
            <person name="Monroy-Kuhn J.M."/>
            <person name="Moser A."/>
            <person name="Murali S.C."/>
            <person name="Muzny D.M."/>
            <person name="Otani S."/>
            <person name="Piulachs M.-D."/>
            <person name="Poelchau M."/>
            <person name="Qu J."/>
            <person name="Schaub F."/>
            <person name="Wada-Katsumata A."/>
            <person name="Worley K.C."/>
            <person name="Xie Q."/>
            <person name="Ylla G."/>
            <person name="Poulsen M."/>
            <person name="Gibbs R.A."/>
            <person name="Schal C."/>
            <person name="Richards S."/>
            <person name="Belles X."/>
            <person name="Korb J."/>
            <person name="Bornberg-Bauer E."/>
        </authorList>
    </citation>
    <scope>NUCLEOTIDE SEQUENCE [LARGE SCALE GENOMIC DNA]</scope>
    <source>
        <tissue evidence="1">Whole body</tissue>
    </source>
</reference>